<name>A0A2M8P3T6_9CHLR</name>
<keyword evidence="2 4" id="KW-0479">Metal-binding</keyword>
<keyword evidence="5" id="KW-0812">Transmembrane</keyword>
<evidence type="ECO:0000259" key="7">
    <source>
        <dbReference type="PROSITE" id="PS51007"/>
    </source>
</evidence>
<reference evidence="8 9" key="1">
    <citation type="submission" date="2017-11" db="EMBL/GenBank/DDBJ databases">
        <title>Evolution of Phototrophy in the Chloroflexi Phylum Driven by Horizontal Gene Transfer.</title>
        <authorList>
            <person name="Ward L.M."/>
            <person name="Hemp J."/>
            <person name="Shih P.M."/>
            <person name="Mcglynn S.E."/>
            <person name="Fischer W."/>
        </authorList>
    </citation>
    <scope>NUCLEOTIDE SEQUENCE [LARGE SCALE GENOMIC DNA]</scope>
    <source>
        <strain evidence="8">CP2_2F</strain>
    </source>
</reference>
<organism evidence="8 9">
    <name type="scientific">Candidatus Thermofonsia Clade 1 bacterium</name>
    <dbReference type="NCBI Taxonomy" id="2364210"/>
    <lineage>
        <taxon>Bacteria</taxon>
        <taxon>Bacillati</taxon>
        <taxon>Chloroflexota</taxon>
        <taxon>Candidatus Thermofontia</taxon>
        <taxon>Candidatus Thermofonsia Clade 1</taxon>
    </lineage>
</organism>
<feature type="transmembrane region" description="Helical" evidence="5">
    <location>
        <begin position="558"/>
        <end position="580"/>
    </location>
</feature>
<keyword evidence="5" id="KW-1133">Transmembrane helix</keyword>
<dbReference type="AlphaFoldDB" id="A0A2M8P3T6"/>
<feature type="domain" description="Cytochrome c" evidence="7">
    <location>
        <begin position="150"/>
        <end position="229"/>
    </location>
</feature>
<gene>
    <name evidence="8" type="ORF">CUN51_00870</name>
</gene>
<evidence type="ECO:0000256" key="6">
    <source>
        <dbReference type="SAM" id="SignalP"/>
    </source>
</evidence>
<keyword evidence="3 4" id="KW-0408">Iron</keyword>
<dbReference type="GO" id="GO:0020037">
    <property type="term" value="F:heme binding"/>
    <property type="evidence" value="ECO:0007669"/>
    <property type="project" value="InterPro"/>
</dbReference>
<dbReference type="PROSITE" id="PS51007">
    <property type="entry name" value="CYTC"/>
    <property type="match status" value="2"/>
</dbReference>
<evidence type="ECO:0000256" key="1">
    <source>
        <dbReference type="ARBA" id="ARBA00022617"/>
    </source>
</evidence>
<evidence type="ECO:0000313" key="8">
    <source>
        <dbReference type="EMBL" id="PJF32211.1"/>
    </source>
</evidence>
<proteinExistence type="predicted"/>
<dbReference type="GO" id="GO:0046872">
    <property type="term" value="F:metal ion binding"/>
    <property type="evidence" value="ECO:0007669"/>
    <property type="project" value="UniProtKB-KW"/>
</dbReference>
<evidence type="ECO:0000313" key="9">
    <source>
        <dbReference type="Proteomes" id="UP000228921"/>
    </source>
</evidence>
<sequence length="641" mass="68936">MRLHNIFSLWLSALGLLLLSACGNLAGEPPIIRTVPLPTITPTPPPDLGRPPARVDLARGAAIFSDAQGCAQCHGIAGQWDGPSAAAFTCKPRLADPENRGKAPLAWFSLTTNGNNGAVTCLMPPWRARLDEQARWDVVSFAYSLHYTPEQMVRGGQIWETRCAACHGAVGKGDSTVPDLTDPAYLIAKSDIALFQTITNGIPNVPNHVFTDLSEADRYAAIVFLRALSWDSADILLRPPEERVAYVAALSAPPAATEEPTPAPSPTAIAAVQTFTVRGAVRADPPLGAGESITLRVIALGVHSPRELASYETTVRADQTFEFESVLKQRGAVYVASAEYDGVLQFSQPLLLGEDAPDTLALDLPLFPVSADPSNIVVELQRLFVDVIAPNRALIQGAARIRNVGERLFLTEQRTDDDQRISLTFELPVGATAVRLAAESAARFRLQAAESPQPRIVSVAPLAPSEVALLQFSYELPFAAANILINQPNRYRVNALIVNVPQASGAQISDPRFSRDEPVTIDIGSYDTYVLREPLAANANITISVALGATGASSADPALVILIFSIFALLLGTASAIWWLNRRDRSATTPKDEAAMLIAQIAALDEQFERGNLSVEAYRAQRDALKARLARLSNLPSVTKE</sequence>
<keyword evidence="5" id="KW-0472">Membrane</keyword>
<evidence type="ECO:0000256" key="2">
    <source>
        <dbReference type="ARBA" id="ARBA00022723"/>
    </source>
</evidence>
<dbReference type="PANTHER" id="PTHR33751:SF1">
    <property type="entry name" value="CBB3-TYPE CYTOCHROME C OXIDASE SUBUNIT FIXP"/>
    <property type="match status" value="1"/>
</dbReference>
<dbReference type="PANTHER" id="PTHR33751">
    <property type="entry name" value="CBB3-TYPE CYTOCHROME C OXIDASE SUBUNIT FIXP"/>
    <property type="match status" value="1"/>
</dbReference>
<dbReference type="InterPro" id="IPR009056">
    <property type="entry name" value="Cyt_c-like_dom"/>
</dbReference>
<keyword evidence="6" id="KW-0732">Signal</keyword>
<dbReference type="PROSITE" id="PS51257">
    <property type="entry name" value="PROKAR_LIPOPROTEIN"/>
    <property type="match status" value="1"/>
</dbReference>
<feature type="chain" id="PRO_5014708593" description="Cytochrome c domain-containing protein" evidence="6">
    <location>
        <begin position="27"/>
        <end position="641"/>
    </location>
</feature>
<feature type="domain" description="Cytochrome c" evidence="7">
    <location>
        <begin position="55"/>
        <end position="146"/>
    </location>
</feature>
<comment type="caution">
    <text evidence="8">The sequence shown here is derived from an EMBL/GenBank/DDBJ whole genome shotgun (WGS) entry which is preliminary data.</text>
</comment>
<dbReference type="SUPFAM" id="SSF46626">
    <property type="entry name" value="Cytochrome c"/>
    <property type="match status" value="2"/>
</dbReference>
<protein>
    <recommendedName>
        <fullName evidence="7">Cytochrome c domain-containing protein</fullName>
    </recommendedName>
</protein>
<dbReference type="Proteomes" id="UP000228921">
    <property type="component" value="Unassembled WGS sequence"/>
</dbReference>
<dbReference type="Gene3D" id="1.10.760.10">
    <property type="entry name" value="Cytochrome c-like domain"/>
    <property type="match status" value="2"/>
</dbReference>
<keyword evidence="1 4" id="KW-0349">Heme</keyword>
<feature type="signal peptide" evidence="6">
    <location>
        <begin position="1"/>
        <end position="26"/>
    </location>
</feature>
<dbReference type="Pfam" id="PF13442">
    <property type="entry name" value="Cytochrome_CBB3"/>
    <property type="match status" value="2"/>
</dbReference>
<dbReference type="InterPro" id="IPR050597">
    <property type="entry name" value="Cytochrome_c_Oxidase_Subunit"/>
</dbReference>
<evidence type="ECO:0000256" key="5">
    <source>
        <dbReference type="SAM" id="Phobius"/>
    </source>
</evidence>
<dbReference type="EMBL" id="PGTK01000001">
    <property type="protein sequence ID" value="PJF32211.1"/>
    <property type="molecule type" value="Genomic_DNA"/>
</dbReference>
<accession>A0A2M8P3T6</accession>
<dbReference type="InterPro" id="IPR036909">
    <property type="entry name" value="Cyt_c-like_dom_sf"/>
</dbReference>
<dbReference type="GO" id="GO:0009055">
    <property type="term" value="F:electron transfer activity"/>
    <property type="evidence" value="ECO:0007669"/>
    <property type="project" value="InterPro"/>
</dbReference>
<evidence type="ECO:0000256" key="4">
    <source>
        <dbReference type="PROSITE-ProRule" id="PRU00433"/>
    </source>
</evidence>
<evidence type="ECO:0000256" key="3">
    <source>
        <dbReference type="ARBA" id="ARBA00023004"/>
    </source>
</evidence>